<evidence type="ECO:0000256" key="1">
    <source>
        <dbReference type="SAM" id="Phobius"/>
    </source>
</evidence>
<feature type="chain" id="PRO_5020189610" evidence="2">
    <location>
        <begin position="23"/>
        <end position="156"/>
    </location>
</feature>
<dbReference type="Proteomes" id="UP000281549">
    <property type="component" value="Unassembled WGS sequence"/>
</dbReference>
<keyword evidence="1" id="KW-0472">Membrane</keyword>
<keyword evidence="2" id="KW-0732">Signal</keyword>
<feature type="transmembrane region" description="Helical" evidence="1">
    <location>
        <begin position="118"/>
        <end position="139"/>
    </location>
</feature>
<keyword evidence="1" id="KW-0812">Transmembrane</keyword>
<reference evidence="4" key="1">
    <citation type="journal article" date="2018" name="Nat. Microbiol.">
        <title>Leveraging single-cell genomics to expand the fungal tree of life.</title>
        <authorList>
            <person name="Ahrendt S.R."/>
            <person name="Quandt C.A."/>
            <person name="Ciobanu D."/>
            <person name="Clum A."/>
            <person name="Salamov A."/>
            <person name="Andreopoulos B."/>
            <person name="Cheng J.F."/>
            <person name="Woyke T."/>
            <person name="Pelin A."/>
            <person name="Henrissat B."/>
            <person name="Reynolds N.K."/>
            <person name="Benny G.L."/>
            <person name="Smith M.E."/>
            <person name="James T.Y."/>
            <person name="Grigoriev I.V."/>
        </authorList>
    </citation>
    <scope>NUCLEOTIDE SEQUENCE [LARGE SCALE GENOMIC DNA]</scope>
    <source>
        <strain evidence="4">CSF55</strain>
    </source>
</reference>
<keyword evidence="1" id="KW-1133">Transmembrane helix</keyword>
<organism evidence="3 4">
    <name type="scientific">Rozella allomycis (strain CSF55)</name>
    <dbReference type="NCBI Taxonomy" id="988480"/>
    <lineage>
        <taxon>Eukaryota</taxon>
        <taxon>Fungi</taxon>
        <taxon>Fungi incertae sedis</taxon>
        <taxon>Cryptomycota</taxon>
        <taxon>Cryptomycota incertae sedis</taxon>
        <taxon>Rozella</taxon>
    </lineage>
</organism>
<accession>A0A4P9YEE6</accession>
<protein>
    <submittedName>
        <fullName evidence="3">Uncharacterized protein</fullName>
    </submittedName>
</protein>
<evidence type="ECO:0000313" key="3">
    <source>
        <dbReference type="EMBL" id="RKP17282.1"/>
    </source>
</evidence>
<sequence>MFFTKNIVFSVALAALIEHTQFTSSPRHLKIFYGLNANTLPLLKPLKKTFFGENLKWQDRSCTQTLIGFNFIHSFPSVDIKRFRNALAGLALENRKDSKTKSVTSPAKITYKRPQRQWGVHSVLTFCFVVCATLLGSILTSERYFDCYGAFYKTKR</sequence>
<proteinExistence type="predicted"/>
<dbReference type="AlphaFoldDB" id="A0A4P9YEE6"/>
<gene>
    <name evidence="3" type="ORF">ROZALSC1DRAFT_24361</name>
</gene>
<dbReference type="EMBL" id="ML005922">
    <property type="protein sequence ID" value="RKP17282.1"/>
    <property type="molecule type" value="Genomic_DNA"/>
</dbReference>
<evidence type="ECO:0000256" key="2">
    <source>
        <dbReference type="SAM" id="SignalP"/>
    </source>
</evidence>
<feature type="signal peptide" evidence="2">
    <location>
        <begin position="1"/>
        <end position="22"/>
    </location>
</feature>
<evidence type="ECO:0000313" key="4">
    <source>
        <dbReference type="Proteomes" id="UP000281549"/>
    </source>
</evidence>
<name>A0A4P9YEE6_ROZAC</name>